<name>A0A7W6H8N8_9HYPH</name>
<evidence type="ECO:0008006" key="3">
    <source>
        <dbReference type="Google" id="ProtNLM"/>
    </source>
</evidence>
<comment type="caution">
    <text evidence="1">The sequence shown here is derived from an EMBL/GenBank/DDBJ whole genome shotgun (WGS) entry which is preliminary data.</text>
</comment>
<evidence type="ECO:0000313" key="1">
    <source>
        <dbReference type="EMBL" id="MBB4000638.1"/>
    </source>
</evidence>
<keyword evidence="2" id="KW-1185">Reference proteome</keyword>
<sequence>MLPFNERGPAGLVKGKAPGTLSNLHEKQRRALAAIVASGPVPVVHGVVRWRRKDLVRWIFEKFAISVDETTIGGSCRHLAFQCSACPRMVRRTNSR</sequence>
<dbReference type="RefSeq" id="WP_183202586.1">
    <property type="nucleotide sequence ID" value="NZ_JACIEK010000025.1"/>
</dbReference>
<reference evidence="1 2" key="1">
    <citation type="submission" date="2020-08" db="EMBL/GenBank/DDBJ databases">
        <title>Genomic Encyclopedia of Type Strains, Phase IV (KMG-IV): sequencing the most valuable type-strain genomes for metagenomic binning, comparative biology and taxonomic classification.</title>
        <authorList>
            <person name="Goeker M."/>
        </authorList>
    </citation>
    <scope>NUCLEOTIDE SEQUENCE [LARGE SCALE GENOMIC DNA]</scope>
    <source>
        <strain evidence="1 2">DSM 102238</strain>
    </source>
</reference>
<accession>A0A7W6H8N8</accession>
<dbReference type="Proteomes" id="UP000542776">
    <property type="component" value="Unassembled WGS sequence"/>
</dbReference>
<dbReference type="EMBL" id="JACIEK010000025">
    <property type="protein sequence ID" value="MBB4000638.1"/>
    <property type="molecule type" value="Genomic_DNA"/>
</dbReference>
<dbReference type="AlphaFoldDB" id="A0A7W6H8N8"/>
<evidence type="ECO:0000313" key="2">
    <source>
        <dbReference type="Proteomes" id="UP000542776"/>
    </source>
</evidence>
<protein>
    <recommendedName>
        <fullName evidence="3">Transposase</fullName>
    </recommendedName>
</protein>
<organism evidence="1 2">
    <name type="scientific">Aureimonas pseudogalii</name>
    <dbReference type="NCBI Taxonomy" id="1744844"/>
    <lineage>
        <taxon>Bacteria</taxon>
        <taxon>Pseudomonadati</taxon>
        <taxon>Pseudomonadota</taxon>
        <taxon>Alphaproteobacteria</taxon>
        <taxon>Hyphomicrobiales</taxon>
        <taxon>Aurantimonadaceae</taxon>
        <taxon>Aureimonas</taxon>
    </lineage>
</organism>
<proteinExistence type="predicted"/>
<gene>
    <name evidence="1" type="ORF">GGR04_004518</name>
</gene>